<keyword evidence="16 27" id="KW-0472">Membrane</keyword>
<keyword evidence="5" id="KW-0813">Transport</keyword>
<evidence type="ECO:0000256" key="1">
    <source>
        <dbReference type="ARBA" id="ARBA00004123"/>
    </source>
</evidence>
<evidence type="ECO:0000256" key="7">
    <source>
        <dbReference type="ARBA" id="ARBA00022490"/>
    </source>
</evidence>
<keyword evidence="15" id="KW-0406">Ion transport</keyword>
<evidence type="ECO:0000256" key="21">
    <source>
        <dbReference type="ARBA" id="ARBA00023187"/>
    </source>
</evidence>
<keyword evidence="11" id="KW-0810">Translation regulation</keyword>
<dbReference type="PANTHER" id="PTHR18945">
    <property type="entry name" value="NEUROTRANSMITTER GATED ION CHANNEL"/>
    <property type="match status" value="1"/>
</dbReference>
<feature type="transmembrane region" description="Helical" evidence="27">
    <location>
        <begin position="1031"/>
        <end position="1051"/>
    </location>
</feature>
<protein>
    <recommendedName>
        <fullName evidence="28">Btz domain-containing protein</fullName>
    </recommendedName>
</protein>
<evidence type="ECO:0000256" key="2">
    <source>
        <dbReference type="ARBA" id="ARBA00004496"/>
    </source>
</evidence>
<keyword evidence="21" id="KW-0508">mRNA splicing</keyword>
<dbReference type="Pfam" id="PF02931">
    <property type="entry name" value="Neur_chan_LBD"/>
    <property type="match status" value="1"/>
</dbReference>
<dbReference type="Gene3D" id="2.70.170.10">
    <property type="entry name" value="Neurotransmitter-gated ion-channel ligand-binding domain"/>
    <property type="match status" value="1"/>
</dbReference>
<evidence type="ECO:0000256" key="16">
    <source>
        <dbReference type="ARBA" id="ARBA00023136"/>
    </source>
</evidence>
<reference evidence="29" key="1">
    <citation type="submission" date="2021-02" db="EMBL/GenBank/DDBJ databases">
        <authorList>
            <person name="Nowell W R."/>
        </authorList>
    </citation>
    <scope>NUCLEOTIDE SEQUENCE</scope>
</reference>
<keyword evidence="12" id="KW-0694">RNA-binding</keyword>
<keyword evidence="22" id="KW-0539">Nucleus</keyword>
<comment type="subcellular location">
    <subcellularLocation>
        <location evidence="2">Cytoplasm</location>
    </subcellularLocation>
    <subcellularLocation>
        <location evidence="1">Nucleus</location>
    </subcellularLocation>
    <subcellularLocation>
        <location evidence="25">Synaptic cell membrane</location>
        <topology evidence="25">Multi-pass membrane protein</topology>
    </subcellularLocation>
</comment>
<evidence type="ECO:0000256" key="3">
    <source>
        <dbReference type="ARBA" id="ARBA00009237"/>
    </source>
</evidence>
<dbReference type="SUPFAM" id="SSF90112">
    <property type="entry name" value="Neurotransmitter-gated ion-channel transmembrane pore"/>
    <property type="match status" value="1"/>
</dbReference>
<accession>A0A818ZGJ7</accession>
<evidence type="ECO:0000256" key="20">
    <source>
        <dbReference type="ARBA" id="ARBA00023180"/>
    </source>
</evidence>
<keyword evidence="23" id="KW-1071">Ligand-gated ion channel</keyword>
<evidence type="ECO:0000256" key="14">
    <source>
        <dbReference type="ARBA" id="ARBA00023018"/>
    </source>
</evidence>
<dbReference type="GO" id="GO:0045211">
    <property type="term" value="C:postsynaptic membrane"/>
    <property type="evidence" value="ECO:0007669"/>
    <property type="project" value="InterPro"/>
</dbReference>
<dbReference type="CDD" id="cd19051">
    <property type="entry name" value="LGIC_TM_cation"/>
    <property type="match status" value="1"/>
</dbReference>
<organism evidence="29 30">
    <name type="scientific">Rotaria sordida</name>
    <dbReference type="NCBI Taxonomy" id="392033"/>
    <lineage>
        <taxon>Eukaryota</taxon>
        <taxon>Metazoa</taxon>
        <taxon>Spiralia</taxon>
        <taxon>Gnathifera</taxon>
        <taxon>Rotifera</taxon>
        <taxon>Eurotatoria</taxon>
        <taxon>Bdelloidea</taxon>
        <taxon>Philodinida</taxon>
        <taxon>Philodinidae</taxon>
        <taxon>Rotaria</taxon>
    </lineage>
</organism>
<evidence type="ECO:0000259" key="28">
    <source>
        <dbReference type="SMART" id="SM01044"/>
    </source>
</evidence>
<dbReference type="GO" id="GO:0005737">
    <property type="term" value="C:cytoplasm"/>
    <property type="evidence" value="ECO:0007669"/>
    <property type="project" value="UniProtKB-SubCell"/>
</dbReference>
<keyword evidence="13 27" id="KW-1133">Transmembrane helix</keyword>
<dbReference type="GO" id="GO:0000184">
    <property type="term" value="P:nuclear-transcribed mRNA catabolic process, nonsense-mediated decay"/>
    <property type="evidence" value="ECO:0007669"/>
    <property type="project" value="UniProtKB-KW"/>
</dbReference>
<keyword evidence="7" id="KW-0963">Cytoplasm</keyword>
<evidence type="ECO:0000256" key="22">
    <source>
        <dbReference type="ARBA" id="ARBA00023242"/>
    </source>
</evidence>
<evidence type="ECO:0000256" key="18">
    <source>
        <dbReference type="ARBA" id="ARBA00023161"/>
    </source>
</evidence>
<dbReference type="InterPro" id="IPR036734">
    <property type="entry name" value="Neur_chan_lig-bd_sf"/>
</dbReference>
<dbReference type="GO" id="GO:0022848">
    <property type="term" value="F:acetylcholine-gated monoatomic cation-selective channel activity"/>
    <property type="evidence" value="ECO:0007669"/>
    <property type="project" value="InterPro"/>
</dbReference>
<keyword evidence="14" id="KW-0770">Synapse</keyword>
<feature type="transmembrane region" description="Helical" evidence="27">
    <location>
        <begin position="810"/>
        <end position="831"/>
    </location>
</feature>
<evidence type="ECO:0000313" key="30">
    <source>
        <dbReference type="Proteomes" id="UP000663874"/>
    </source>
</evidence>
<dbReference type="Gene3D" id="1.20.58.390">
    <property type="entry name" value="Neurotransmitter-gated ion-channel transmembrane domain"/>
    <property type="match status" value="2"/>
</dbReference>
<evidence type="ECO:0000256" key="12">
    <source>
        <dbReference type="ARBA" id="ARBA00022884"/>
    </source>
</evidence>
<dbReference type="GO" id="GO:0008380">
    <property type="term" value="P:RNA splicing"/>
    <property type="evidence" value="ECO:0007669"/>
    <property type="project" value="UniProtKB-KW"/>
</dbReference>
<proteinExistence type="inferred from homology"/>
<evidence type="ECO:0000256" key="13">
    <source>
        <dbReference type="ARBA" id="ARBA00022989"/>
    </source>
</evidence>
<feature type="compositionally biased region" description="Acidic residues" evidence="26">
    <location>
        <begin position="121"/>
        <end position="130"/>
    </location>
</feature>
<dbReference type="SMART" id="SM01044">
    <property type="entry name" value="Btz"/>
    <property type="match status" value="1"/>
</dbReference>
<comment type="similarity">
    <text evidence="3">Belongs to the ligand-gated ion channel (TC 1.A.9) family. Acetylcholine receptor (TC 1.A.9.1) subfamily.</text>
</comment>
<dbReference type="GO" id="GO:0051028">
    <property type="term" value="P:mRNA transport"/>
    <property type="evidence" value="ECO:0007669"/>
    <property type="project" value="UniProtKB-KW"/>
</dbReference>
<keyword evidence="24" id="KW-0407">Ion channel</keyword>
<dbReference type="Pfam" id="PF09405">
    <property type="entry name" value="Btz"/>
    <property type="match status" value="1"/>
</dbReference>
<name>A0A818ZGJ7_9BILA</name>
<evidence type="ECO:0000256" key="11">
    <source>
        <dbReference type="ARBA" id="ARBA00022845"/>
    </source>
</evidence>
<evidence type="ECO:0000256" key="19">
    <source>
        <dbReference type="ARBA" id="ARBA00023170"/>
    </source>
</evidence>
<dbReference type="InterPro" id="IPR038050">
    <property type="entry name" value="Neuro_actylchol_rec"/>
</dbReference>
<dbReference type="InterPro" id="IPR002394">
    <property type="entry name" value="Nicotinic_acetylcholine_rcpt"/>
</dbReference>
<evidence type="ECO:0000256" key="23">
    <source>
        <dbReference type="ARBA" id="ARBA00023286"/>
    </source>
</evidence>
<evidence type="ECO:0000256" key="10">
    <source>
        <dbReference type="ARBA" id="ARBA00022816"/>
    </source>
</evidence>
<evidence type="ECO:0000256" key="24">
    <source>
        <dbReference type="ARBA" id="ARBA00023303"/>
    </source>
</evidence>
<dbReference type="FunFam" id="2.70.170.10:FF:000016">
    <property type="entry name" value="Nicotinic acetylcholine receptor subunit"/>
    <property type="match status" value="1"/>
</dbReference>
<evidence type="ECO:0000256" key="9">
    <source>
        <dbReference type="ARBA" id="ARBA00022692"/>
    </source>
</evidence>
<keyword evidence="19" id="KW-0675">Receptor</keyword>
<keyword evidence="6" id="KW-1003">Cell membrane</keyword>
<dbReference type="Pfam" id="PF02932">
    <property type="entry name" value="Neur_chan_memb"/>
    <property type="match status" value="1"/>
</dbReference>
<feature type="transmembrane region" description="Helical" evidence="27">
    <location>
        <begin position="684"/>
        <end position="701"/>
    </location>
</feature>
<dbReference type="AlphaFoldDB" id="A0A818ZGJ7"/>
<sequence length="1058" mass="124738">MSDLNYVYKDIKSKNNQQQQEKMSLTNDESNMISISIQRSSMLENNLKQNSINIIVNESYDENDSEYEDVESEQEFNEIKNISSVLTSISNKNSFQTLLDEDVLHLKVKPRRLNNRRQDDEYSEGYDGDNENQNVPNIIRNIKKSDKNKNILDDDNNAQSPAYIPRKGKFYEHDDRTLDEKDRLKQEISKNTNRFDRDSDGKWQHDLYFRDEQIFRSRSSLHKQDRHHFEHGNNVAQEQLHLNDYISRSQKGRSGYNQQQYYNDYRQQIPQKNFNNKLHNNRKDDFDFQDYGRLLSNNHNVGYNRNINTYEKSQTTVRQQQHDYNPYKIDERIFHRRRNFTNSQFQQQDIVSKFYNDNPHGNIHRRFNEKSNENNQFKKNYEYYNTSNKNQQENRNLKRYEFYENKNNLPPRFQIINNKQDLIQKQQYQQNSNLNLSIDNSNIERSKRYSNMRNNMTNSIQQTLLSKIQNYKDQHSNDIELNDWPQAPPPPTSYLPQQNTTSQISYQQQNLQYIPRNYSPASISQKEYCSILEMLYNNITRYFLLLIYSFELTTGGLHQRRLLKYLLEEQQYDPLERPVFNDSDTLLVSMSLAIQQIIDFDEKNEILAISGWLVLEWFDYNLQWKPEDYGGIQSIRLPSTRVWTPDVVLYNSASENFEGTMKTNLVVQYNGTILSVPPVLINKLFHIVSFILFIFFIKFFLDIQNCTLKFGSWSFDESGVNLTTNSDTGQLDAYVKNAEWDLEAFVATRKAFVYECCPTVYPFVLFTIQIRRRTLYYVVNVVVPCVLISFMTVLGFLLPPDSGEKLTLQITILLSIVMFSLLISGIIPASSTALPTIVMYFATVMCLCTMSVIATVLVLVLHHRNAKSHTMPMWVKVYVNQYLAWLLCMGRPEHDLSWKAIRLQHRRTIERQNSITSNQKCVPTPLLANSSKSLLANVTSSDDQPYIYSSNTLPTNIMNHIVPRQQPKCKNPHHQHDPNEILLPRDMRVFRSEMRTIISELRILTDHVKKEEDEDDISQDWKFSAMVLDRLCLIVFTTLTTLLSYATLFSAKNFFKLR</sequence>
<dbReference type="GO" id="GO:0006397">
    <property type="term" value="P:mRNA processing"/>
    <property type="evidence" value="ECO:0007669"/>
    <property type="project" value="UniProtKB-KW"/>
</dbReference>
<dbReference type="InterPro" id="IPR006202">
    <property type="entry name" value="Neur_chan_lig-bd"/>
</dbReference>
<evidence type="ECO:0000256" key="26">
    <source>
        <dbReference type="SAM" id="MobiDB-lite"/>
    </source>
</evidence>
<dbReference type="CDD" id="cd18997">
    <property type="entry name" value="LGIC_ECD_nAChR"/>
    <property type="match status" value="1"/>
</dbReference>
<feature type="transmembrane region" description="Helical" evidence="27">
    <location>
        <begin position="837"/>
        <end position="861"/>
    </location>
</feature>
<evidence type="ECO:0000256" key="17">
    <source>
        <dbReference type="ARBA" id="ARBA00023157"/>
    </source>
</evidence>
<comment type="similarity">
    <text evidence="4">Belongs to the CASC3 family.</text>
</comment>
<dbReference type="InterPro" id="IPR006201">
    <property type="entry name" value="Neur_channel"/>
</dbReference>
<keyword evidence="10" id="KW-0509">mRNA transport</keyword>
<dbReference type="PRINTS" id="PR00252">
    <property type="entry name" value="NRIONCHANNEL"/>
</dbReference>
<dbReference type="FunFam" id="1.20.58.390:FF:000043">
    <property type="entry name" value="AcetylCholine Receptor"/>
    <property type="match status" value="1"/>
</dbReference>
<dbReference type="GO" id="GO:0035145">
    <property type="term" value="C:exon-exon junction complex"/>
    <property type="evidence" value="ECO:0007669"/>
    <property type="project" value="InterPro"/>
</dbReference>
<dbReference type="InterPro" id="IPR006029">
    <property type="entry name" value="Neurotrans-gated_channel_TM"/>
</dbReference>
<dbReference type="PRINTS" id="PR00254">
    <property type="entry name" value="NICOTINICR"/>
</dbReference>
<comment type="caution">
    <text evidence="29">The sequence shown here is derived from an EMBL/GenBank/DDBJ whole genome shotgun (WGS) entry which is preliminary data.</text>
</comment>
<dbReference type="InterPro" id="IPR018545">
    <property type="entry name" value="Btz_dom"/>
</dbReference>
<evidence type="ECO:0000313" key="29">
    <source>
        <dbReference type="EMBL" id="CAF3764656.1"/>
    </source>
</evidence>
<evidence type="ECO:0000256" key="5">
    <source>
        <dbReference type="ARBA" id="ARBA00022448"/>
    </source>
</evidence>
<gene>
    <name evidence="29" type="ORF">FNK824_LOCUS13005</name>
</gene>
<dbReference type="GO" id="GO:0004888">
    <property type="term" value="F:transmembrane signaling receptor activity"/>
    <property type="evidence" value="ECO:0007669"/>
    <property type="project" value="InterPro"/>
</dbReference>
<evidence type="ECO:0000256" key="25">
    <source>
        <dbReference type="ARBA" id="ARBA00034099"/>
    </source>
</evidence>
<evidence type="ECO:0000256" key="8">
    <source>
        <dbReference type="ARBA" id="ARBA00022664"/>
    </source>
</evidence>
<dbReference type="EMBL" id="CAJOBE010001672">
    <property type="protein sequence ID" value="CAF3764656.1"/>
    <property type="molecule type" value="Genomic_DNA"/>
</dbReference>
<keyword evidence="18" id="KW-0866">Nonsense-mediated mRNA decay</keyword>
<dbReference type="InterPro" id="IPR036719">
    <property type="entry name" value="Neuro-gated_channel_TM_sf"/>
</dbReference>
<keyword evidence="9 27" id="KW-0812">Transmembrane</keyword>
<evidence type="ECO:0000256" key="4">
    <source>
        <dbReference type="ARBA" id="ARBA00009548"/>
    </source>
</evidence>
<keyword evidence="20" id="KW-0325">Glycoprotein</keyword>
<evidence type="ECO:0000256" key="15">
    <source>
        <dbReference type="ARBA" id="ARBA00023065"/>
    </source>
</evidence>
<dbReference type="Proteomes" id="UP000663874">
    <property type="component" value="Unassembled WGS sequence"/>
</dbReference>
<dbReference type="SUPFAM" id="SSF63712">
    <property type="entry name" value="Nicotinic receptor ligand binding domain-like"/>
    <property type="match status" value="1"/>
</dbReference>
<feature type="region of interest" description="Disordered" evidence="26">
    <location>
        <begin position="115"/>
        <end position="135"/>
    </location>
</feature>
<feature type="domain" description="Btz" evidence="28">
    <location>
        <begin position="119"/>
        <end position="234"/>
    </location>
</feature>
<evidence type="ECO:0000256" key="27">
    <source>
        <dbReference type="SAM" id="Phobius"/>
    </source>
</evidence>
<dbReference type="GO" id="GO:0006417">
    <property type="term" value="P:regulation of translation"/>
    <property type="evidence" value="ECO:0007669"/>
    <property type="project" value="UniProtKB-KW"/>
</dbReference>
<dbReference type="GO" id="GO:0003729">
    <property type="term" value="F:mRNA binding"/>
    <property type="evidence" value="ECO:0007669"/>
    <property type="project" value="InterPro"/>
</dbReference>
<keyword evidence="17" id="KW-1015">Disulfide bond</keyword>
<evidence type="ECO:0000256" key="6">
    <source>
        <dbReference type="ARBA" id="ARBA00022475"/>
    </source>
</evidence>
<feature type="transmembrane region" description="Helical" evidence="27">
    <location>
        <begin position="776"/>
        <end position="798"/>
    </location>
</feature>
<keyword evidence="8" id="KW-0507">mRNA processing</keyword>